<name>A0AAV2SW65_MEGNR</name>
<evidence type="ECO:0000313" key="3">
    <source>
        <dbReference type="Proteomes" id="UP001497623"/>
    </source>
</evidence>
<evidence type="ECO:0000259" key="1">
    <source>
        <dbReference type="PROSITE" id="PS50835"/>
    </source>
</evidence>
<proteinExistence type="predicted"/>
<keyword evidence="3" id="KW-1185">Reference proteome</keyword>
<accession>A0AAV2SW65</accession>
<dbReference type="SUPFAM" id="SSF48726">
    <property type="entry name" value="Immunoglobulin"/>
    <property type="match status" value="1"/>
</dbReference>
<sequence>MCVNSLLNFAPSAVSTSNQTNKLKFDASDVYLHIGHEIILECGVDGILRSCHWEHDNQIYKISEIRAGSHTNMKIASKSDYDQCSILITSFNAEYEGEWTCLVQTSGQNFTASRNLTL</sequence>
<evidence type="ECO:0000313" key="2">
    <source>
        <dbReference type="EMBL" id="CAL4248404.1"/>
    </source>
</evidence>
<reference evidence="2 3" key="1">
    <citation type="submission" date="2024-05" db="EMBL/GenBank/DDBJ databases">
        <authorList>
            <person name="Wallberg A."/>
        </authorList>
    </citation>
    <scope>NUCLEOTIDE SEQUENCE [LARGE SCALE GENOMIC DNA]</scope>
</reference>
<feature type="non-terminal residue" evidence="2">
    <location>
        <position position="118"/>
    </location>
</feature>
<dbReference type="Gene3D" id="2.60.40.10">
    <property type="entry name" value="Immunoglobulins"/>
    <property type="match status" value="1"/>
</dbReference>
<dbReference type="PROSITE" id="PS50835">
    <property type="entry name" value="IG_LIKE"/>
    <property type="match status" value="1"/>
</dbReference>
<comment type="caution">
    <text evidence="2">The sequence shown here is derived from an EMBL/GenBank/DDBJ whole genome shotgun (WGS) entry which is preliminary data.</text>
</comment>
<feature type="domain" description="Ig-like" evidence="1">
    <location>
        <begin position="11"/>
        <end position="117"/>
    </location>
</feature>
<dbReference type="Proteomes" id="UP001497623">
    <property type="component" value="Unassembled WGS sequence"/>
</dbReference>
<dbReference type="InterPro" id="IPR036179">
    <property type="entry name" value="Ig-like_dom_sf"/>
</dbReference>
<dbReference type="InterPro" id="IPR013783">
    <property type="entry name" value="Ig-like_fold"/>
</dbReference>
<gene>
    <name evidence="2" type="ORF">MNOR_LOCUS41423</name>
</gene>
<dbReference type="AlphaFoldDB" id="A0AAV2SW65"/>
<dbReference type="EMBL" id="CAXKWB010152153">
    <property type="protein sequence ID" value="CAL4248404.1"/>
    <property type="molecule type" value="Genomic_DNA"/>
</dbReference>
<protein>
    <recommendedName>
        <fullName evidence="1">Ig-like domain-containing protein</fullName>
    </recommendedName>
</protein>
<dbReference type="InterPro" id="IPR007110">
    <property type="entry name" value="Ig-like_dom"/>
</dbReference>
<organism evidence="2 3">
    <name type="scientific">Meganyctiphanes norvegica</name>
    <name type="common">Northern krill</name>
    <name type="synonym">Thysanopoda norvegica</name>
    <dbReference type="NCBI Taxonomy" id="48144"/>
    <lineage>
        <taxon>Eukaryota</taxon>
        <taxon>Metazoa</taxon>
        <taxon>Ecdysozoa</taxon>
        <taxon>Arthropoda</taxon>
        <taxon>Crustacea</taxon>
        <taxon>Multicrustacea</taxon>
        <taxon>Malacostraca</taxon>
        <taxon>Eumalacostraca</taxon>
        <taxon>Eucarida</taxon>
        <taxon>Euphausiacea</taxon>
        <taxon>Euphausiidae</taxon>
        <taxon>Meganyctiphanes</taxon>
    </lineage>
</organism>